<dbReference type="GO" id="GO:0005524">
    <property type="term" value="F:ATP binding"/>
    <property type="evidence" value="ECO:0007669"/>
    <property type="project" value="InterPro"/>
</dbReference>
<evidence type="ECO:0000313" key="2">
    <source>
        <dbReference type="EMBL" id="CAD2185846.1"/>
    </source>
</evidence>
<feature type="domain" description="Protein kinase" evidence="1">
    <location>
        <begin position="1"/>
        <end position="78"/>
    </location>
</feature>
<evidence type="ECO:0000313" key="3">
    <source>
        <dbReference type="Proteomes" id="UP000580250"/>
    </source>
</evidence>
<dbReference type="Gene3D" id="1.10.510.10">
    <property type="entry name" value="Transferase(Phosphotransferase) domain 1"/>
    <property type="match status" value="1"/>
</dbReference>
<accession>A0A6V7WFR7</accession>
<protein>
    <recommendedName>
        <fullName evidence="1">Protein kinase domain-containing protein</fullName>
    </recommendedName>
</protein>
<dbReference type="InterPro" id="IPR000719">
    <property type="entry name" value="Prot_kinase_dom"/>
</dbReference>
<name>A0A6V7WFR7_MELEN</name>
<comment type="caution">
    <text evidence="2">The sequence shown here is derived from an EMBL/GenBank/DDBJ whole genome shotgun (WGS) entry which is preliminary data.</text>
</comment>
<sequence>MAPELSFESSTVWVSKKADVYSFGVTIYTLLYSPNHKFDFIDEGKFNPKFEHFNRLILMCIEKEVRARPTMNEVLGFLKEIKV</sequence>
<reference evidence="2 3" key="1">
    <citation type="submission" date="2020-08" db="EMBL/GenBank/DDBJ databases">
        <authorList>
            <person name="Koutsovoulos G."/>
            <person name="Danchin GJ E."/>
        </authorList>
    </citation>
    <scope>NUCLEOTIDE SEQUENCE [LARGE SCALE GENOMIC DNA]</scope>
</reference>
<dbReference type="InterPro" id="IPR011009">
    <property type="entry name" value="Kinase-like_dom_sf"/>
</dbReference>
<dbReference type="AlphaFoldDB" id="A0A6V7WFR7"/>
<dbReference type="EMBL" id="CAJEWN010000562">
    <property type="protein sequence ID" value="CAD2185846.1"/>
    <property type="molecule type" value="Genomic_DNA"/>
</dbReference>
<dbReference type="Proteomes" id="UP000580250">
    <property type="component" value="Unassembled WGS sequence"/>
</dbReference>
<evidence type="ECO:0000259" key="1">
    <source>
        <dbReference type="PROSITE" id="PS50011"/>
    </source>
</evidence>
<dbReference type="SUPFAM" id="SSF56112">
    <property type="entry name" value="Protein kinase-like (PK-like)"/>
    <property type="match status" value="1"/>
</dbReference>
<dbReference type="OrthoDB" id="20524at2759"/>
<dbReference type="GO" id="GO:0004672">
    <property type="term" value="F:protein kinase activity"/>
    <property type="evidence" value="ECO:0007669"/>
    <property type="project" value="InterPro"/>
</dbReference>
<organism evidence="2 3">
    <name type="scientific">Meloidogyne enterolobii</name>
    <name type="common">Root-knot nematode worm</name>
    <name type="synonym">Meloidogyne mayaguensis</name>
    <dbReference type="NCBI Taxonomy" id="390850"/>
    <lineage>
        <taxon>Eukaryota</taxon>
        <taxon>Metazoa</taxon>
        <taxon>Ecdysozoa</taxon>
        <taxon>Nematoda</taxon>
        <taxon>Chromadorea</taxon>
        <taxon>Rhabditida</taxon>
        <taxon>Tylenchina</taxon>
        <taxon>Tylenchomorpha</taxon>
        <taxon>Tylenchoidea</taxon>
        <taxon>Meloidogynidae</taxon>
        <taxon>Meloidogyninae</taxon>
        <taxon>Meloidogyne</taxon>
    </lineage>
</organism>
<dbReference type="PROSITE" id="PS50011">
    <property type="entry name" value="PROTEIN_KINASE_DOM"/>
    <property type="match status" value="1"/>
</dbReference>
<proteinExistence type="predicted"/>
<gene>
    <name evidence="2" type="ORF">MENT_LOCUS38300</name>
</gene>